<dbReference type="OrthoDB" id="2066092at2"/>
<evidence type="ECO:0000313" key="2">
    <source>
        <dbReference type="Proteomes" id="UP000095485"/>
    </source>
</evidence>
<proteinExistence type="predicted"/>
<sequence length="178" mass="21178">MQIRENGVYIEAIKLAAGSVQYKDISVKDTFIDAVFQLYQYYQNTENIKYLETSILHIQAYLEMGFPYEEGKDVFDLVLKELGTTRELKFPQKFYFAKKVKLNKTQVRSMIKKWPASPHQEMKIDEVVADIITKVKQHETGIYYYKCAVTKDMYELVINEKEMFFHDLRRGIFYTFMI</sequence>
<name>A0A174P6L5_9FIRM</name>
<gene>
    <name evidence="1" type="ORF">ERS852526_01445</name>
</gene>
<organism evidence="1 2">
    <name type="scientific">Dorea longicatena</name>
    <dbReference type="NCBI Taxonomy" id="88431"/>
    <lineage>
        <taxon>Bacteria</taxon>
        <taxon>Bacillati</taxon>
        <taxon>Bacillota</taxon>
        <taxon>Clostridia</taxon>
        <taxon>Lachnospirales</taxon>
        <taxon>Lachnospiraceae</taxon>
        <taxon>Dorea</taxon>
    </lineage>
</organism>
<evidence type="ECO:0000313" key="1">
    <source>
        <dbReference type="EMBL" id="CUP56542.1"/>
    </source>
</evidence>
<dbReference type="AlphaFoldDB" id="A0A174P6L5"/>
<dbReference type="RefSeq" id="WP_055056098.1">
    <property type="nucleotide sequence ID" value="NZ_CZAY01000009.1"/>
</dbReference>
<dbReference type="GeneID" id="96228741"/>
<reference evidence="1 2" key="1">
    <citation type="submission" date="2015-09" db="EMBL/GenBank/DDBJ databases">
        <authorList>
            <consortium name="Pathogen Informatics"/>
        </authorList>
    </citation>
    <scope>NUCLEOTIDE SEQUENCE [LARGE SCALE GENOMIC DNA]</scope>
    <source>
        <strain evidence="1 2">2789STDY5834914</strain>
    </source>
</reference>
<protein>
    <submittedName>
        <fullName evidence="1">Uncharacterized protein</fullName>
    </submittedName>
</protein>
<dbReference type="Proteomes" id="UP000095485">
    <property type="component" value="Unassembled WGS sequence"/>
</dbReference>
<accession>A0A174P6L5</accession>
<dbReference type="EMBL" id="CZAY01000009">
    <property type="protein sequence ID" value="CUP56542.1"/>
    <property type="molecule type" value="Genomic_DNA"/>
</dbReference>